<dbReference type="EMBL" id="MLCF01000162">
    <property type="protein sequence ID" value="OIV35333.1"/>
    <property type="molecule type" value="Genomic_DNA"/>
</dbReference>
<gene>
    <name evidence="2" type="ORF">BIV57_22045</name>
</gene>
<accession>A0A1J7B9R1</accession>
<dbReference type="OrthoDB" id="4269430at2"/>
<keyword evidence="3" id="KW-1185">Reference proteome</keyword>
<feature type="region of interest" description="Disordered" evidence="1">
    <location>
        <begin position="1"/>
        <end position="21"/>
    </location>
</feature>
<sequence>MSSFMDRAKAKAQQGVAAGREKVEEIQTQRAGQELLRRLGAAYFAEQRAGGAPEKTEAALAALDDFVRENGDAALK</sequence>
<evidence type="ECO:0000256" key="1">
    <source>
        <dbReference type="SAM" id="MobiDB-lite"/>
    </source>
</evidence>
<name>A0A1J7B9R1_9ACTN</name>
<dbReference type="Proteomes" id="UP000243342">
    <property type="component" value="Unassembled WGS sequence"/>
</dbReference>
<evidence type="ECO:0000313" key="2">
    <source>
        <dbReference type="EMBL" id="OIV35333.1"/>
    </source>
</evidence>
<comment type="caution">
    <text evidence="2">The sequence shown here is derived from an EMBL/GenBank/DDBJ whole genome shotgun (WGS) entry which is preliminary data.</text>
</comment>
<dbReference type="AlphaFoldDB" id="A0A1J7B9R1"/>
<evidence type="ECO:0000313" key="3">
    <source>
        <dbReference type="Proteomes" id="UP000243342"/>
    </source>
</evidence>
<proteinExistence type="predicted"/>
<reference evidence="2 3" key="1">
    <citation type="submission" date="2016-10" db="EMBL/GenBank/DDBJ databases">
        <title>Genome sequence of Streptomyces gilvigriseus MUSC 26.</title>
        <authorList>
            <person name="Lee L.-H."/>
            <person name="Ser H.-L."/>
        </authorList>
    </citation>
    <scope>NUCLEOTIDE SEQUENCE [LARGE SCALE GENOMIC DNA]</scope>
    <source>
        <strain evidence="2 3">MUSC 26</strain>
    </source>
</reference>
<organism evidence="2 3">
    <name type="scientific">Mangrovactinospora gilvigrisea</name>
    <dbReference type="NCBI Taxonomy" id="1428644"/>
    <lineage>
        <taxon>Bacteria</taxon>
        <taxon>Bacillati</taxon>
        <taxon>Actinomycetota</taxon>
        <taxon>Actinomycetes</taxon>
        <taxon>Kitasatosporales</taxon>
        <taxon>Streptomycetaceae</taxon>
        <taxon>Mangrovactinospora</taxon>
    </lineage>
</organism>
<dbReference type="STRING" id="1428644.BIV57_22045"/>
<dbReference type="RefSeq" id="WP_071658690.1">
    <property type="nucleotide sequence ID" value="NZ_MLCF01000162.1"/>
</dbReference>
<protein>
    <submittedName>
        <fullName evidence="2">Uncharacterized protein</fullName>
    </submittedName>
</protein>